<keyword evidence="2" id="KW-0732">Signal</keyword>
<dbReference type="PANTHER" id="PTHR22911:SF135">
    <property type="entry name" value="BLR4310 PROTEIN"/>
    <property type="match status" value="1"/>
</dbReference>
<feature type="domain" description="EamA" evidence="3">
    <location>
        <begin position="3"/>
        <end position="136"/>
    </location>
</feature>
<feature type="transmembrane region" description="Helical" evidence="1">
    <location>
        <begin position="174"/>
        <end position="194"/>
    </location>
</feature>
<dbReference type="AlphaFoldDB" id="A0A3A1WIT7"/>
<dbReference type="GO" id="GO:0016020">
    <property type="term" value="C:membrane"/>
    <property type="evidence" value="ECO:0007669"/>
    <property type="project" value="InterPro"/>
</dbReference>
<dbReference type="Proteomes" id="UP000265750">
    <property type="component" value="Unassembled WGS sequence"/>
</dbReference>
<feature type="transmembrane region" description="Helical" evidence="1">
    <location>
        <begin position="94"/>
        <end position="113"/>
    </location>
</feature>
<reference evidence="5" key="1">
    <citation type="submission" date="2018-09" db="EMBL/GenBank/DDBJ databases">
        <authorList>
            <person name="Tuo L."/>
        </authorList>
    </citation>
    <scope>NUCLEOTIDE SEQUENCE [LARGE SCALE GENOMIC DNA]</scope>
    <source>
        <strain evidence="5">M2BS4Y-1</strain>
    </source>
</reference>
<organism evidence="4 5">
    <name type="scientific">Aureimonas flava</name>
    <dbReference type="NCBI Taxonomy" id="2320271"/>
    <lineage>
        <taxon>Bacteria</taxon>
        <taxon>Pseudomonadati</taxon>
        <taxon>Pseudomonadota</taxon>
        <taxon>Alphaproteobacteria</taxon>
        <taxon>Hyphomicrobiales</taxon>
        <taxon>Aurantimonadaceae</taxon>
        <taxon>Aureimonas</taxon>
    </lineage>
</organism>
<evidence type="ECO:0000313" key="5">
    <source>
        <dbReference type="Proteomes" id="UP000265750"/>
    </source>
</evidence>
<dbReference type="InterPro" id="IPR037185">
    <property type="entry name" value="EmrE-like"/>
</dbReference>
<name>A0A3A1WIT7_9HYPH</name>
<dbReference type="RefSeq" id="WP_119540457.1">
    <property type="nucleotide sequence ID" value="NZ_QYRN01000006.1"/>
</dbReference>
<dbReference type="InterPro" id="IPR000620">
    <property type="entry name" value="EamA_dom"/>
</dbReference>
<feature type="transmembrane region" description="Helical" evidence="1">
    <location>
        <begin position="68"/>
        <end position="88"/>
    </location>
</feature>
<feature type="transmembrane region" description="Helical" evidence="1">
    <location>
        <begin position="237"/>
        <end position="253"/>
    </location>
</feature>
<proteinExistence type="predicted"/>
<gene>
    <name evidence="4" type="ORF">D3218_12700</name>
</gene>
<keyword evidence="5" id="KW-1185">Reference proteome</keyword>
<evidence type="ECO:0000256" key="1">
    <source>
        <dbReference type="SAM" id="Phobius"/>
    </source>
</evidence>
<dbReference type="EMBL" id="QYRN01000006">
    <property type="protein sequence ID" value="RIY00146.1"/>
    <property type="molecule type" value="Genomic_DNA"/>
</dbReference>
<feature type="transmembrane region" description="Helical" evidence="1">
    <location>
        <begin position="30"/>
        <end position="48"/>
    </location>
</feature>
<feature type="signal peptide" evidence="2">
    <location>
        <begin position="1"/>
        <end position="20"/>
    </location>
</feature>
<feature type="domain" description="EamA" evidence="3">
    <location>
        <begin position="145"/>
        <end position="267"/>
    </location>
</feature>
<feature type="chain" id="PRO_5017254639" evidence="2">
    <location>
        <begin position="21"/>
        <end position="298"/>
    </location>
</feature>
<feature type="transmembrane region" description="Helical" evidence="1">
    <location>
        <begin position="122"/>
        <end position="140"/>
    </location>
</feature>
<feature type="transmembrane region" description="Helical" evidence="1">
    <location>
        <begin position="206"/>
        <end position="225"/>
    </location>
</feature>
<keyword evidence="1" id="KW-0812">Transmembrane</keyword>
<keyword evidence="1" id="KW-0472">Membrane</keyword>
<dbReference type="SUPFAM" id="SSF103481">
    <property type="entry name" value="Multidrug resistance efflux transporter EmrE"/>
    <property type="match status" value="2"/>
</dbReference>
<evidence type="ECO:0000313" key="4">
    <source>
        <dbReference type="EMBL" id="RIY00146.1"/>
    </source>
</evidence>
<comment type="caution">
    <text evidence="4">The sequence shown here is derived from an EMBL/GenBank/DDBJ whole genome shotgun (WGS) entry which is preliminary data.</text>
</comment>
<dbReference type="Pfam" id="PF00892">
    <property type="entry name" value="EamA"/>
    <property type="match status" value="2"/>
</dbReference>
<feature type="transmembrane region" description="Helical" evidence="1">
    <location>
        <begin position="259"/>
        <end position="278"/>
    </location>
</feature>
<dbReference type="PANTHER" id="PTHR22911">
    <property type="entry name" value="ACYL-MALONYL CONDENSING ENZYME-RELATED"/>
    <property type="match status" value="1"/>
</dbReference>
<protein>
    <submittedName>
        <fullName evidence="4">DMT family transporter</fullName>
    </submittedName>
</protein>
<evidence type="ECO:0000256" key="2">
    <source>
        <dbReference type="SAM" id="SignalP"/>
    </source>
</evidence>
<feature type="transmembrane region" description="Helical" evidence="1">
    <location>
        <begin position="146"/>
        <end position="167"/>
    </location>
</feature>
<keyword evidence="1" id="KW-1133">Transmembrane helix</keyword>
<dbReference type="OrthoDB" id="7818056at2"/>
<accession>A0A3A1WIT7</accession>
<sequence length="298" mass="31054">MHTGILLAFLAYFAYSCSDAAAKALGSTMPVFEIGFFISLFALVPALLSKRQEDSWRSIVRPKRPWLVFARMATGTIGGITATYAFVSLPLAEAYALIFLLPVFVAVLSALFLKEVVGLGRWASLLGGLAGVLLVVRPGFNALSLGHLAALTCAFVGALTVIILRTLGPTEKRLTLVGAVLLAAVCVNGVLMIPGFVKPTVADLPILVFGGLCAGIGHISIVMAARVTQASRIAPTQYSQIVWAAVLGALFFGEVPDPIAVAGMALVGFCGLSTLGGGRTAGADAPARTGWRARLLRA</sequence>
<evidence type="ECO:0000259" key="3">
    <source>
        <dbReference type="Pfam" id="PF00892"/>
    </source>
</evidence>